<organism evidence="1 2">
    <name type="scientific">Paenibacillus xylanilyticus</name>
    <dbReference type="NCBI Taxonomy" id="248903"/>
    <lineage>
        <taxon>Bacteria</taxon>
        <taxon>Bacillati</taxon>
        <taxon>Bacillota</taxon>
        <taxon>Bacilli</taxon>
        <taxon>Bacillales</taxon>
        <taxon>Paenibacillaceae</taxon>
        <taxon>Paenibacillus</taxon>
    </lineage>
</organism>
<evidence type="ECO:0000313" key="1">
    <source>
        <dbReference type="EMBL" id="NUU74649.1"/>
    </source>
</evidence>
<protein>
    <submittedName>
        <fullName evidence="1">Uncharacterized protein</fullName>
    </submittedName>
</protein>
<proteinExistence type="predicted"/>
<dbReference type="AlphaFoldDB" id="A0A7Y6EUF7"/>
<dbReference type="Proteomes" id="UP000526125">
    <property type="component" value="Unassembled WGS sequence"/>
</dbReference>
<reference evidence="1 2" key="1">
    <citation type="submission" date="2020-05" db="EMBL/GenBank/DDBJ databases">
        <title>Genome Sequencing of Type Strains.</title>
        <authorList>
            <person name="Lemaire J.F."/>
            <person name="Inderbitzin P."/>
            <person name="Gregorio O.A."/>
            <person name="Collins S.B."/>
            <person name="Wespe N."/>
            <person name="Knight-Connoni V."/>
        </authorList>
    </citation>
    <scope>NUCLEOTIDE SEQUENCE [LARGE SCALE GENOMIC DNA]</scope>
    <source>
        <strain evidence="1 2">LMG 21957</strain>
    </source>
</reference>
<name>A0A7Y6EUF7_9BACL</name>
<gene>
    <name evidence="1" type="ORF">HP552_05265</name>
</gene>
<keyword evidence="2" id="KW-1185">Reference proteome</keyword>
<dbReference type="RefSeq" id="WP_175394551.1">
    <property type="nucleotide sequence ID" value="NZ_JABMCB010000154.1"/>
</dbReference>
<accession>A0A7Y6EUF7</accession>
<sequence length="334" mass="38846">MFSWFRKKAKTSISGSDVVDNYTSNTIIRDSYIEEEIQPEVKVIKYPELENKIYFKENNIERSFPEQYEDVDSGEIIYFHKDKYYQTIEEELARSGIGEKIDRIEIVCGLDGSGDCAVKVVDKKLFITIRIQSLILGIGREGYIQDYEEEQNSKFREVFAHELEHAKDGVSIYLKYGYKEYESIRANNVTNLAWQILSEYSACRKISERFHTFDTHVQIKIEGIAMNMDNCFKGQEWGGGYSPIQLLYLLDYAIATRSAHADVSSGELVYLETDKEDEKAFIAAMRSLFIKYYEIQPVKMAQYEELGNDLITTYLTIVHGVDHNSTEDYMHFFQ</sequence>
<comment type="caution">
    <text evidence="1">The sequence shown here is derived from an EMBL/GenBank/DDBJ whole genome shotgun (WGS) entry which is preliminary data.</text>
</comment>
<dbReference type="EMBL" id="JABMCB010000154">
    <property type="protein sequence ID" value="NUU74649.1"/>
    <property type="molecule type" value="Genomic_DNA"/>
</dbReference>
<evidence type="ECO:0000313" key="2">
    <source>
        <dbReference type="Proteomes" id="UP000526125"/>
    </source>
</evidence>